<feature type="transmembrane region" description="Helical" evidence="1">
    <location>
        <begin position="256"/>
        <end position="275"/>
    </location>
</feature>
<name>A0A8D2ZCW5_SCOMX</name>
<feature type="transmembrane region" description="Helical" evidence="1">
    <location>
        <begin position="70"/>
        <end position="90"/>
    </location>
</feature>
<feature type="transmembrane region" description="Helical" evidence="1">
    <location>
        <begin position="226"/>
        <end position="244"/>
    </location>
</feature>
<dbReference type="GeneTree" id="ENSGT00500000045021"/>
<evidence type="ECO:0000256" key="1">
    <source>
        <dbReference type="SAM" id="Phobius"/>
    </source>
</evidence>
<keyword evidence="1" id="KW-1133">Transmembrane helix</keyword>
<dbReference type="PANTHER" id="PTHR35257:SF1">
    <property type="entry name" value="TRANSMEMBRANE PROTEIN 82"/>
    <property type="match status" value="1"/>
</dbReference>
<sequence>MFLPISWILGTSEWTPFDANLTDCFLRGLVGACGISVLCNLMRVYHFIQTCRSPSPVSPPRLNWRAALQFWYLTFVLSLVGSRVASLLVLEFSLRAVSSWVSHSTEPFSSMLLSLLLIQCQFSLGCCFTCTLVFLHQGAPHSSLNLFLDAALSWALASVSCSLLSHAARLYPLHSTEHYCGKCITLLTSGHTILASLQRAVILVFALATVASFATVYEHFLSQKDALKFWTPLTLCYTMLVVYIQEDQNRQIGAEGLFHTAVLRLGALLVLMLTVGDWSDVLQVLITFLGEAACLLPSQDLLQDMLKVCTNNLHHSKNYIFNVSHLRCDFFTFFN</sequence>
<feature type="transmembrane region" description="Helical" evidence="1">
    <location>
        <begin position="111"/>
        <end position="134"/>
    </location>
</feature>
<protein>
    <submittedName>
        <fullName evidence="2">Transmembrane protein 82</fullName>
    </submittedName>
</protein>
<dbReference type="Ensembl" id="ENSSMAT00000000205.2">
    <property type="protein sequence ID" value="ENSSMAP00000000200.2"/>
    <property type="gene ID" value="ENSSMAG00000000136.2"/>
</dbReference>
<keyword evidence="1" id="KW-0472">Membrane</keyword>
<dbReference type="InterPro" id="IPR031648">
    <property type="entry name" value="TMEM82"/>
</dbReference>
<evidence type="ECO:0000313" key="3">
    <source>
        <dbReference type="Proteomes" id="UP000694558"/>
    </source>
</evidence>
<dbReference type="Proteomes" id="UP000694558">
    <property type="component" value="Chromosome 6"/>
</dbReference>
<feature type="transmembrane region" description="Helical" evidence="1">
    <location>
        <begin position="200"/>
        <end position="220"/>
    </location>
</feature>
<dbReference type="PANTHER" id="PTHR35257">
    <property type="entry name" value="TRANSMEMBRANE PROTEIN 82"/>
    <property type="match status" value="1"/>
</dbReference>
<evidence type="ECO:0000313" key="2">
    <source>
        <dbReference type="Ensembl" id="ENSSMAP00000000200.2"/>
    </source>
</evidence>
<dbReference type="Pfam" id="PF15816">
    <property type="entry name" value="TMEM82"/>
    <property type="match status" value="1"/>
</dbReference>
<proteinExistence type="predicted"/>
<dbReference type="AlphaFoldDB" id="A0A8D2ZCW5"/>
<accession>A0A8D2ZCW5</accession>
<gene>
    <name evidence="2" type="primary">TMEM82</name>
</gene>
<reference evidence="2" key="1">
    <citation type="submission" date="2023-05" db="EMBL/GenBank/DDBJ databases">
        <title>High-quality long-read genome of Scophthalmus maximus.</title>
        <authorList>
            <person name="Lien S."/>
            <person name="Martinez P."/>
        </authorList>
    </citation>
    <scope>NUCLEOTIDE SEQUENCE [LARGE SCALE GENOMIC DNA]</scope>
</reference>
<organism evidence="2 3">
    <name type="scientific">Scophthalmus maximus</name>
    <name type="common">Turbot</name>
    <name type="synonym">Psetta maxima</name>
    <dbReference type="NCBI Taxonomy" id="52904"/>
    <lineage>
        <taxon>Eukaryota</taxon>
        <taxon>Metazoa</taxon>
        <taxon>Chordata</taxon>
        <taxon>Craniata</taxon>
        <taxon>Vertebrata</taxon>
        <taxon>Euteleostomi</taxon>
        <taxon>Actinopterygii</taxon>
        <taxon>Neopterygii</taxon>
        <taxon>Teleostei</taxon>
        <taxon>Neoteleostei</taxon>
        <taxon>Acanthomorphata</taxon>
        <taxon>Carangaria</taxon>
        <taxon>Pleuronectiformes</taxon>
        <taxon>Pleuronectoidei</taxon>
        <taxon>Scophthalmidae</taxon>
        <taxon>Scophthalmus</taxon>
    </lineage>
</organism>
<keyword evidence="1" id="KW-0812">Transmembrane</keyword>
<reference evidence="2" key="2">
    <citation type="submission" date="2025-08" db="UniProtKB">
        <authorList>
            <consortium name="Ensembl"/>
        </authorList>
    </citation>
    <scope>IDENTIFICATION</scope>
</reference>